<dbReference type="Proteomes" id="UP000332933">
    <property type="component" value="Unassembled WGS sequence"/>
</dbReference>
<reference evidence="3 4" key="1">
    <citation type="submission" date="2019-03" db="EMBL/GenBank/DDBJ databases">
        <authorList>
            <person name="Gaulin E."/>
            <person name="Dumas B."/>
        </authorList>
    </citation>
    <scope>NUCLEOTIDE SEQUENCE [LARGE SCALE GENOMIC DNA]</scope>
    <source>
        <strain evidence="3">CBS 568.67</strain>
    </source>
</reference>
<feature type="compositionally biased region" description="Acidic residues" evidence="1">
    <location>
        <begin position="152"/>
        <end position="176"/>
    </location>
</feature>
<evidence type="ECO:0000313" key="3">
    <source>
        <dbReference type="EMBL" id="VFT93617.1"/>
    </source>
</evidence>
<feature type="region of interest" description="Disordered" evidence="1">
    <location>
        <begin position="134"/>
        <end position="192"/>
    </location>
</feature>
<dbReference type="EMBL" id="VJMH01005995">
    <property type="protein sequence ID" value="KAF0692011.1"/>
    <property type="molecule type" value="Genomic_DNA"/>
</dbReference>
<dbReference type="EMBL" id="CAADRA010006016">
    <property type="protein sequence ID" value="VFT93617.1"/>
    <property type="molecule type" value="Genomic_DNA"/>
</dbReference>
<accession>A0A485L9J4</accession>
<dbReference type="OrthoDB" id="71769at2759"/>
<evidence type="ECO:0000256" key="1">
    <source>
        <dbReference type="SAM" id="MobiDB-lite"/>
    </source>
</evidence>
<reference evidence="2" key="2">
    <citation type="submission" date="2019-06" db="EMBL/GenBank/DDBJ databases">
        <title>Genomics analysis of Aphanomyces spp. identifies a new class of oomycete effector associated with host adaptation.</title>
        <authorList>
            <person name="Gaulin E."/>
        </authorList>
    </citation>
    <scope>NUCLEOTIDE SEQUENCE</scope>
    <source>
        <strain evidence="2">CBS 578.67</strain>
    </source>
</reference>
<keyword evidence="4" id="KW-1185">Reference proteome</keyword>
<gene>
    <name evidence="3" type="primary">Aste57867_16853</name>
    <name evidence="2" type="ORF">As57867_016795</name>
    <name evidence="3" type="ORF">ASTE57867_16853</name>
</gene>
<evidence type="ECO:0000313" key="2">
    <source>
        <dbReference type="EMBL" id="KAF0692011.1"/>
    </source>
</evidence>
<name>A0A485L9J4_9STRA</name>
<evidence type="ECO:0000313" key="4">
    <source>
        <dbReference type="Proteomes" id="UP000332933"/>
    </source>
</evidence>
<dbReference type="AlphaFoldDB" id="A0A485L9J4"/>
<sequence>MTTTDAMLLAAPCMNIPSSPISVDCDSLLVVVPAPRRVRFETATTYVFPVACGGSALPKETGPPVGMAWTHNDTYTTDLAASGLKCRRGRVRKFTHLERIALLRAADVSGHEIAALCAESIAIRTSRAATVHEVRRHKRKLQARRERHHDAADDDDAETSSDDDDAETSSDDDEETTTYSSKRRMFIPLTDC</sequence>
<protein>
    <submittedName>
        <fullName evidence="3">Aste57867_16853 protein</fullName>
    </submittedName>
</protein>
<feature type="compositionally biased region" description="Basic residues" evidence="1">
    <location>
        <begin position="134"/>
        <end position="147"/>
    </location>
</feature>
<organism evidence="3 4">
    <name type="scientific">Aphanomyces stellatus</name>
    <dbReference type="NCBI Taxonomy" id="120398"/>
    <lineage>
        <taxon>Eukaryota</taxon>
        <taxon>Sar</taxon>
        <taxon>Stramenopiles</taxon>
        <taxon>Oomycota</taxon>
        <taxon>Saprolegniomycetes</taxon>
        <taxon>Saprolegniales</taxon>
        <taxon>Verrucalvaceae</taxon>
        <taxon>Aphanomyces</taxon>
    </lineage>
</organism>
<proteinExistence type="predicted"/>